<feature type="transmembrane region" description="Helical" evidence="1">
    <location>
        <begin position="88"/>
        <end position="109"/>
    </location>
</feature>
<evidence type="ECO:0000259" key="2">
    <source>
        <dbReference type="SMART" id="SM00014"/>
    </source>
</evidence>
<dbReference type="InterPro" id="IPR000326">
    <property type="entry name" value="PAP2/HPO"/>
</dbReference>
<reference evidence="3 4" key="1">
    <citation type="journal article" date="2018" name="Environ. Microbiol.">
        <title>Ecological and genomic features of two widespread freshwater picocyanobacteria.</title>
        <authorList>
            <person name="Cabello-Yeves P.J."/>
            <person name="Picazo A."/>
            <person name="Camacho A."/>
            <person name="Callieri C."/>
            <person name="Rosselli R."/>
            <person name="Roda-Garcia J.J."/>
            <person name="Coutinho F.H."/>
            <person name="Rodriguez-Valera F."/>
        </authorList>
    </citation>
    <scope>NUCLEOTIDE SEQUENCE [LARGE SCALE GENOMIC DNA]</scope>
    <source>
        <strain evidence="3 4">Tous</strain>
    </source>
</reference>
<feature type="transmembrane region" description="Helical" evidence="1">
    <location>
        <begin position="189"/>
        <end position="207"/>
    </location>
</feature>
<evidence type="ECO:0000313" key="3">
    <source>
        <dbReference type="EMBL" id="PSJ04438.1"/>
    </source>
</evidence>
<keyword evidence="1" id="KW-0812">Transmembrane</keyword>
<dbReference type="Pfam" id="PF01569">
    <property type="entry name" value="PAP2"/>
    <property type="match status" value="1"/>
</dbReference>
<dbReference type="SUPFAM" id="SSF48317">
    <property type="entry name" value="Acid phosphatase/Vanadium-dependent haloperoxidase"/>
    <property type="match status" value="1"/>
</dbReference>
<keyword evidence="4" id="KW-1185">Reference proteome</keyword>
<dbReference type="InterPro" id="IPR036938">
    <property type="entry name" value="PAP2/HPO_sf"/>
</dbReference>
<dbReference type="SMART" id="SM00014">
    <property type="entry name" value="acidPPc"/>
    <property type="match status" value="1"/>
</dbReference>
<dbReference type="OrthoDB" id="9789113at2"/>
<feature type="transmembrane region" description="Helical" evidence="1">
    <location>
        <begin position="139"/>
        <end position="160"/>
    </location>
</feature>
<gene>
    <name evidence="3" type="ORF">C7K55_10575</name>
</gene>
<proteinExistence type="predicted"/>
<feature type="transmembrane region" description="Helical" evidence="1">
    <location>
        <begin position="6"/>
        <end position="25"/>
    </location>
</feature>
<dbReference type="PANTHER" id="PTHR14969:SF13">
    <property type="entry name" value="AT30094P"/>
    <property type="match status" value="1"/>
</dbReference>
<feature type="domain" description="Phosphatidic acid phosphatase type 2/haloperoxidase" evidence="2">
    <location>
        <begin position="92"/>
        <end position="204"/>
    </location>
</feature>
<sequence>MGDQDATIRKILFSCLLAGIIIAVGDFKILSFFKSNAWVLKGDVYYLLRIGGSMWTWLLISISIALAFPRSDSPSPLKLRVERGSVSLKIAAISICLSAGLGGLIAEFLKLIIRRERPIDQEVYVFRAFSERAWSTSGLGLPSSHAAVAFGGSLALITIFPTLRWPALGMAIGCGFTRISSGAHYPTDVAAGALVGFFANYLAGLWLRRESWKHNRTSK</sequence>
<dbReference type="Proteomes" id="UP000243002">
    <property type="component" value="Unassembled WGS sequence"/>
</dbReference>
<keyword evidence="1" id="KW-1133">Transmembrane helix</keyword>
<organism evidence="3 4">
    <name type="scientific">Cyanobium usitatum str. Tous</name>
    <dbReference type="NCBI Taxonomy" id="2116684"/>
    <lineage>
        <taxon>Bacteria</taxon>
        <taxon>Bacillati</taxon>
        <taxon>Cyanobacteriota</taxon>
        <taxon>Cyanophyceae</taxon>
        <taxon>Synechococcales</taxon>
        <taxon>Prochlorococcaceae</taxon>
        <taxon>Cyanobium</taxon>
    </lineage>
</organism>
<protein>
    <recommendedName>
        <fullName evidence="2">Phosphatidic acid phosphatase type 2/haloperoxidase domain-containing protein</fullName>
    </recommendedName>
</protein>
<dbReference type="AlphaFoldDB" id="A0A2P7MT61"/>
<accession>A0A2P7MT61</accession>
<comment type="caution">
    <text evidence="3">The sequence shown here is derived from an EMBL/GenBank/DDBJ whole genome shotgun (WGS) entry which is preliminary data.</text>
</comment>
<feature type="transmembrane region" description="Helical" evidence="1">
    <location>
        <begin position="46"/>
        <end position="68"/>
    </location>
</feature>
<keyword evidence="1" id="KW-0472">Membrane</keyword>
<dbReference type="EMBL" id="PXXO01000012">
    <property type="protein sequence ID" value="PSJ04438.1"/>
    <property type="molecule type" value="Genomic_DNA"/>
</dbReference>
<name>A0A2P7MT61_9CYAN</name>
<dbReference type="RefSeq" id="WP_106632691.1">
    <property type="nucleotide sequence ID" value="NZ_PXXO01000012.1"/>
</dbReference>
<dbReference type="Gene3D" id="1.20.144.10">
    <property type="entry name" value="Phosphatidic acid phosphatase type 2/haloperoxidase"/>
    <property type="match status" value="1"/>
</dbReference>
<dbReference type="PANTHER" id="PTHR14969">
    <property type="entry name" value="SPHINGOSINE-1-PHOSPHATE PHOSPHOHYDROLASE"/>
    <property type="match status" value="1"/>
</dbReference>
<evidence type="ECO:0000313" key="4">
    <source>
        <dbReference type="Proteomes" id="UP000243002"/>
    </source>
</evidence>
<evidence type="ECO:0000256" key="1">
    <source>
        <dbReference type="SAM" id="Phobius"/>
    </source>
</evidence>